<dbReference type="SUPFAM" id="SSF51735">
    <property type="entry name" value="NAD(P)-binding Rossmann-fold domains"/>
    <property type="match status" value="1"/>
</dbReference>
<dbReference type="Pfam" id="PF03435">
    <property type="entry name" value="Sacchrp_dh_NADP"/>
    <property type="match status" value="1"/>
</dbReference>
<evidence type="ECO:0000256" key="1">
    <source>
        <dbReference type="ARBA" id="ARBA00038048"/>
    </source>
</evidence>
<comment type="similarity">
    <text evidence="1">Belongs to the saccharopine dehydrogenase family.</text>
</comment>
<dbReference type="GO" id="GO:0005886">
    <property type="term" value="C:plasma membrane"/>
    <property type="evidence" value="ECO:0007669"/>
    <property type="project" value="TreeGrafter"/>
</dbReference>
<dbReference type="GO" id="GO:0009247">
    <property type="term" value="P:glycolipid biosynthetic process"/>
    <property type="evidence" value="ECO:0007669"/>
    <property type="project" value="TreeGrafter"/>
</dbReference>
<gene>
    <name evidence="3" type="ORF">ACAT0790_LOCUS63707</name>
</gene>
<dbReference type="PANTHER" id="PTHR12286:SF5">
    <property type="entry name" value="SACCHAROPINE DEHYDROGENASE-LIKE OXIDOREDUCTASE"/>
    <property type="match status" value="1"/>
</dbReference>
<dbReference type="AlphaFoldDB" id="A0A7S1S878"/>
<dbReference type="EMBL" id="HBGE01106833">
    <property type="protein sequence ID" value="CAD9186933.1"/>
    <property type="molecule type" value="Transcribed_RNA"/>
</dbReference>
<sequence length="435" mass="46020">MAGREYDLVIWGATGFTGQLATAALAGKSEAFFSCKLPNPGVARAGVRYALAGRDEAKLQRVRAECGCGPDVGVFVAESDNEQAIAAFVSRTRVVVAMAGPFKLYSDVVVAQCAKLGTHYVDITGEVPWVRSVIDRYDDVARSSGAIICNMCGFDSIPFDLGALFAINRLRAAKGCSSIRRIAAYTPALGGSFSGGSTATMVSNSRHPVQLTKGVDDASPFLLGGLPKGGARDEDTDASTHRLQMLGGDVPCGPSVMHAVNSRVVRRSAQLLGWGQHFNYVELSPVPSKKVAERMVKQQATPAPVEAVEMMIKLGKLPKPGEGPKPEARRAARFAAVIECVADDGERLVATMRGGEPGYEETARMVLEAGLVLAQEPHACPGLSRGGCLTPAAAMGETLIRRLAEVGMPFAVEPTDAAQVVRDIFRAYSRPAAKL</sequence>
<accession>A0A7S1S878</accession>
<proteinExistence type="inferred from homology"/>
<dbReference type="InterPro" id="IPR036291">
    <property type="entry name" value="NAD(P)-bd_dom_sf"/>
</dbReference>
<dbReference type="InterPro" id="IPR005097">
    <property type="entry name" value="Sacchrp_dh_NADP-bd"/>
</dbReference>
<evidence type="ECO:0000313" key="3">
    <source>
        <dbReference type="EMBL" id="CAD9186933.1"/>
    </source>
</evidence>
<dbReference type="Gene3D" id="3.40.50.720">
    <property type="entry name" value="NAD(P)-binding Rossmann-like Domain"/>
    <property type="match status" value="1"/>
</dbReference>
<organism evidence="3">
    <name type="scientific">Alexandrium catenella</name>
    <name type="common">Red tide dinoflagellate</name>
    <name type="synonym">Gonyaulax catenella</name>
    <dbReference type="NCBI Taxonomy" id="2925"/>
    <lineage>
        <taxon>Eukaryota</taxon>
        <taxon>Sar</taxon>
        <taxon>Alveolata</taxon>
        <taxon>Dinophyceae</taxon>
        <taxon>Gonyaulacales</taxon>
        <taxon>Pyrocystaceae</taxon>
        <taxon>Alexandrium</taxon>
    </lineage>
</organism>
<reference evidence="3" key="1">
    <citation type="submission" date="2021-01" db="EMBL/GenBank/DDBJ databases">
        <authorList>
            <person name="Corre E."/>
            <person name="Pelletier E."/>
            <person name="Niang G."/>
            <person name="Scheremetjew M."/>
            <person name="Finn R."/>
            <person name="Kale V."/>
            <person name="Holt S."/>
            <person name="Cochrane G."/>
            <person name="Meng A."/>
            <person name="Brown T."/>
            <person name="Cohen L."/>
        </authorList>
    </citation>
    <scope>NUCLEOTIDE SEQUENCE</scope>
    <source>
        <strain evidence="3">OF101</strain>
    </source>
</reference>
<name>A0A7S1S878_ALECA</name>
<dbReference type="PANTHER" id="PTHR12286">
    <property type="entry name" value="SACCHAROPINE DEHYDROGENASE-LIKE OXIDOREDUCTASE"/>
    <property type="match status" value="1"/>
</dbReference>
<dbReference type="InterPro" id="IPR051276">
    <property type="entry name" value="Saccharopine_DH-like_oxidrdct"/>
</dbReference>
<protein>
    <recommendedName>
        <fullName evidence="2">Saccharopine dehydrogenase NADP binding domain-containing protein</fullName>
    </recommendedName>
</protein>
<evidence type="ECO:0000259" key="2">
    <source>
        <dbReference type="Pfam" id="PF03435"/>
    </source>
</evidence>
<feature type="domain" description="Saccharopine dehydrogenase NADP binding" evidence="2">
    <location>
        <begin position="47"/>
        <end position="148"/>
    </location>
</feature>